<dbReference type="Proteomes" id="UP000006034">
    <property type="component" value="Unassembled WGS sequence"/>
</dbReference>
<dbReference type="STRING" id="563192.HMPREF0179_02399"/>
<dbReference type="OrthoDB" id="9813806at2"/>
<protein>
    <recommendedName>
        <fullName evidence="3">Glycosyl transferase family 1 domain-containing protein</fullName>
    </recommendedName>
</protein>
<dbReference type="AlphaFoldDB" id="E5Y883"/>
<proteinExistence type="predicted"/>
<keyword evidence="2" id="KW-1185">Reference proteome</keyword>
<dbReference type="Gene3D" id="3.40.50.2000">
    <property type="entry name" value="Glycogen Phosphorylase B"/>
    <property type="match status" value="1"/>
</dbReference>
<evidence type="ECO:0000313" key="2">
    <source>
        <dbReference type="Proteomes" id="UP000006034"/>
    </source>
</evidence>
<dbReference type="EMBL" id="ADCP02000001">
    <property type="protein sequence ID" value="EFV43793.1"/>
    <property type="molecule type" value="Genomic_DNA"/>
</dbReference>
<dbReference type="GeneID" id="78085533"/>
<accession>E5Y883</accession>
<dbReference type="eggNOG" id="ENOG5032AXZ">
    <property type="taxonomic scope" value="Bacteria"/>
</dbReference>
<evidence type="ECO:0008006" key="3">
    <source>
        <dbReference type="Google" id="ProtNLM"/>
    </source>
</evidence>
<organism evidence="1 2">
    <name type="scientific">Bilophila wadsworthia (strain 3_1_6)</name>
    <dbReference type="NCBI Taxonomy" id="563192"/>
    <lineage>
        <taxon>Bacteria</taxon>
        <taxon>Pseudomonadati</taxon>
        <taxon>Thermodesulfobacteriota</taxon>
        <taxon>Desulfovibrionia</taxon>
        <taxon>Desulfovibrionales</taxon>
        <taxon>Desulfovibrionaceae</taxon>
        <taxon>Bilophila</taxon>
    </lineage>
</organism>
<evidence type="ECO:0000313" key="1">
    <source>
        <dbReference type="EMBL" id="EFV43793.1"/>
    </source>
</evidence>
<comment type="caution">
    <text evidence="1">The sequence shown here is derived from an EMBL/GenBank/DDBJ whole genome shotgun (WGS) entry which is preliminary data.</text>
</comment>
<reference evidence="1 2" key="1">
    <citation type="submission" date="2010-10" db="EMBL/GenBank/DDBJ databases">
        <authorList>
            <consortium name="The Broad Institute Genome Sequencing Platform"/>
            <person name="Ward D."/>
            <person name="Earl A."/>
            <person name="Feldgarden M."/>
            <person name="Young S.K."/>
            <person name="Gargeya S."/>
            <person name="Zeng Q."/>
            <person name="Alvarado L."/>
            <person name="Berlin A."/>
            <person name="Bochicchio J."/>
            <person name="Chapman S.B."/>
            <person name="Chen Z."/>
            <person name="Freedman E."/>
            <person name="Gellesch M."/>
            <person name="Goldberg J."/>
            <person name="Griggs A."/>
            <person name="Gujja S."/>
            <person name="Heilman E."/>
            <person name="Heiman D."/>
            <person name="Howarth C."/>
            <person name="Mehta T."/>
            <person name="Neiman D."/>
            <person name="Pearson M."/>
            <person name="Roberts A."/>
            <person name="Saif S."/>
            <person name="Shea T."/>
            <person name="Shenoy N."/>
            <person name="Sisk P."/>
            <person name="Stolte C."/>
            <person name="Sykes S."/>
            <person name="White J."/>
            <person name="Yandava C."/>
            <person name="Allen-Vercoe E."/>
            <person name="Sibley C."/>
            <person name="Ambrose C.E."/>
            <person name="Strauss J."/>
            <person name="Daigneault M."/>
            <person name="Haas B."/>
            <person name="Nusbaum C."/>
            <person name="Birren B."/>
        </authorList>
    </citation>
    <scope>NUCLEOTIDE SEQUENCE [LARGE SCALE GENOMIC DNA]</scope>
    <source>
        <strain evidence="1 2">3_1_6</strain>
    </source>
</reference>
<reference evidence="1 2" key="2">
    <citation type="submission" date="2013-04" db="EMBL/GenBank/DDBJ databases">
        <title>The Genome Sequence of Bilophila wadsworthia 3_1_6.</title>
        <authorList>
            <consortium name="The Broad Institute Genomics Platform"/>
            <person name="Earl A."/>
            <person name="Ward D."/>
            <person name="Feldgarden M."/>
            <person name="Gevers D."/>
            <person name="Sibley C."/>
            <person name="Strauss J."/>
            <person name="Allen-Vercoe E."/>
            <person name="Walker B."/>
            <person name="Young S."/>
            <person name="Zeng Q."/>
            <person name="Gargeya S."/>
            <person name="Fitzgerald M."/>
            <person name="Haas B."/>
            <person name="Abouelleil A."/>
            <person name="Allen A.W."/>
            <person name="Alvarado L."/>
            <person name="Arachchi H.M."/>
            <person name="Berlin A.M."/>
            <person name="Chapman S.B."/>
            <person name="Gainer-Dewar J."/>
            <person name="Goldberg J."/>
            <person name="Griggs A."/>
            <person name="Gujja S."/>
            <person name="Hansen M."/>
            <person name="Howarth C."/>
            <person name="Imamovic A."/>
            <person name="Ireland A."/>
            <person name="Larimer J."/>
            <person name="McCowan C."/>
            <person name="Murphy C."/>
            <person name="Pearson M."/>
            <person name="Poon T.W."/>
            <person name="Priest M."/>
            <person name="Roberts A."/>
            <person name="Saif S."/>
            <person name="Shea T."/>
            <person name="Sisk P."/>
            <person name="Sykes S."/>
            <person name="Wortman J."/>
            <person name="Nusbaum C."/>
            <person name="Birren B."/>
        </authorList>
    </citation>
    <scope>NUCLEOTIDE SEQUENCE [LARGE SCALE GENOMIC DNA]</scope>
    <source>
        <strain evidence="1 2">3_1_6</strain>
    </source>
</reference>
<name>E5Y883_BILW3</name>
<gene>
    <name evidence="1" type="ORF">HMPREF0179_02399</name>
</gene>
<sequence length="393" mass="45130">MTCDRMLSDRSGHRIVAISDTCIGYGSPQIPSFVISLQKAMKAEAVLFDADQPERPEVTLDKAGFPPSEFRVIRTPVGQHSHSTPKGREERAQEILAFCETFHPDVMVFFQWYFLVVFREYIKKHRPFLILYALEHSNGDENGYVCLQGPRDVAPYVDMIVFAEENRARLELPRLGLDSQKTDVVLLHNSRIYPKECRTVLPEARTGDFFYGGRLRKKQNYGEWFLKEDIQKYEIDFYGLFGEFSKDEEVLIREGNAGRIRYHGYIPSGNRYFSILSSYFYSLVLWAPLDEGTRYACPNKLYDALACGVPFITGPILLATELVEKFHCGIIMDSWDYTAFCKALTYAEAIKGSSEYAQMVYGCWKAMQEECSWSIQFDRKIIPLLASAELIPT</sequence>
<dbReference type="RefSeq" id="WP_005028245.1">
    <property type="nucleotide sequence ID" value="NZ_KE150238.1"/>
</dbReference>
<dbReference type="SUPFAM" id="SSF53756">
    <property type="entry name" value="UDP-Glycosyltransferase/glycogen phosphorylase"/>
    <property type="match status" value="1"/>
</dbReference>
<dbReference type="HOGENOM" id="CLU_745501_0_0_7"/>